<organism evidence="1 2">
    <name type="scientific">Pluteus cervinus</name>
    <dbReference type="NCBI Taxonomy" id="181527"/>
    <lineage>
        <taxon>Eukaryota</taxon>
        <taxon>Fungi</taxon>
        <taxon>Dikarya</taxon>
        <taxon>Basidiomycota</taxon>
        <taxon>Agaricomycotina</taxon>
        <taxon>Agaricomycetes</taxon>
        <taxon>Agaricomycetidae</taxon>
        <taxon>Agaricales</taxon>
        <taxon>Pluteineae</taxon>
        <taxon>Pluteaceae</taxon>
        <taxon>Pluteus</taxon>
    </lineage>
</organism>
<dbReference type="EMBL" id="ML208330">
    <property type="protein sequence ID" value="TFK69472.1"/>
    <property type="molecule type" value="Genomic_DNA"/>
</dbReference>
<sequence>MQAKFLSAIILVAVSLASAASAGNNVITEVYFCTGPNWIGTCTDSWLNAGYCYDIGDLVPGGVFASIGPNNQTTCSGYSDYLCNGNATWTFNFPGDSDGGAASGVPFGDLKTITCYHKE</sequence>
<proteinExistence type="predicted"/>
<protein>
    <submittedName>
        <fullName evidence="1">Uncharacterized protein</fullName>
    </submittedName>
</protein>
<name>A0ACD3AWW2_9AGAR</name>
<accession>A0ACD3AWW2</accession>
<dbReference type="Proteomes" id="UP000308600">
    <property type="component" value="Unassembled WGS sequence"/>
</dbReference>
<gene>
    <name evidence="1" type="ORF">BDN72DRAFT_840326</name>
</gene>
<keyword evidence="2" id="KW-1185">Reference proteome</keyword>
<evidence type="ECO:0000313" key="1">
    <source>
        <dbReference type="EMBL" id="TFK69472.1"/>
    </source>
</evidence>
<evidence type="ECO:0000313" key="2">
    <source>
        <dbReference type="Proteomes" id="UP000308600"/>
    </source>
</evidence>
<reference evidence="1 2" key="1">
    <citation type="journal article" date="2019" name="Nat. Ecol. Evol.">
        <title>Megaphylogeny resolves global patterns of mushroom evolution.</title>
        <authorList>
            <person name="Varga T."/>
            <person name="Krizsan K."/>
            <person name="Foldi C."/>
            <person name="Dima B."/>
            <person name="Sanchez-Garcia M."/>
            <person name="Sanchez-Ramirez S."/>
            <person name="Szollosi G.J."/>
            <person name="Szarkandi J.G."/>
            <person name="Papp V."/>
            <person name="Albert L."/>
            <person name="Andreopoulos W."/>
            <person name="Angelini C."/>
            <person name="Antonin V."/>
            <person name="Barry K.W."/>
            <person name="Bougher N.L."/>
            <person name="Buchanan P."/>
            <person name="Buyck B."/>
            <person name="Bense V."/>
            <person name="Catcheside P."/>
            <person name="Chovatia M."/>
            <person name="Cooper J."/>
            <person name="Damon W."/>
            <person name="Desjardin D."/>
            <person name="Finy P."/>
            <person name="Geml J."/>
            <person name="Haridas S."/>
            <person name="Hughes K."/>
            <person name="Justo A."/>
            <person name="Karasinski D."/>
            <person name="Kautmanova I."/>
            <person name="Kiss B."/>
            <person name="Kocsube S."/>
            <person name="Kotiranta H."/>
            <person name="LaButti K.M."/>
            <person name="Lechner B.E."/>
            <person name="Liimatainen K."/>
            <person name="Lipzen A."/>
            <person name="Lukacs Z."/>
            <person name="Mihaltcheva S."/>
            <person name="Morgado L.N."/>
            <person name="Niskanen T."/>
            <person name="Noordeloos M.E."/>
            <person name="Ohm R.A."/>
            <person name="Ortiz-Santana B."/>
            <person name="Ovrebo C."/>
            <person name="Racz N."/>
            <person name="Riley R."/>
            <person name="Savchenko A."/>
            <person name="Shiryaev A."/>
            <person name="Soop K."/>
            <person name="Spirin V."/>
            <person name="Szebenyi C."/>
            <person name="Tomsovsky M."/>
            <person name="Tulloss R.E."/>
            <person name="Uehling J."/>
            <person name="Grigoriev I.V."/>
            <person name="Vagvolgyi C."/>
            <person name="Papp T."/>
            <person name="Martin F.M."/>
            <person name="Miettinen O."/>
            <person name="Hibbett D.S."/>
            <person name="Nagy L.G."/>
        </authorList>
    </citation>
    <scope>NUCLEOTIDE SEQUENCE [LARGE SCALE GENOMIC DNA]</scope>
    <source>
        <strain evidence="1 2">NL-1719</strain>
    </source>
</reference>